<evidence type="ECO:0000313" key="4">
    <source>
        <dbReference type="Proteomes" id="UP000198802"/>
    </source>
</evidence>
<keyword evidence="2" id="KW-0812">Transmembrane</keyword>
<dbReference type="Proteomes" id="UP000198802">
    <property type="component" value="Unassembled WGS sequence"/>
</dbReference>
<keyword evidence="2" id="KW-0472">Membrane</keyword>
<evidence type="ECO:0000256" key="2">
    <source>
        <dbReference type="SAM" id="Phobius"/>
    </source>
</evidence>
<keyword evidence="2" id="KW-1133">Transmembrane helix</keyword>
<name>A0A0S4QLI1_9ACTN</name>
<dbReference type="RefSeq" id="WP_165615638.1">
    <property type="nucleotide sequence ID" value="NZ_FAOZ01000008.1"/>
</dbReference>
<sequence length="358" mass="36799">MRVRRSSIVLSAVGLVLLAAAALTRFVVLPAGTKLPKSTDITVKYTGSGTLLDAKALAAGDTAHALTKDVPISIDRHTYVKSVHGDRAIVGDDVSVNAGGAVQTNRHTYALDRTSLAGVASPDATVVEPTTGALPVAWPIGPSASKQYQLYDTATRRSWPGKYLGTGSTNSRSTYRFRYIASAALKDPAVAAALPAALPKDLLSSLTPLLPAVATGKLTTALPSLPANVPISYTARTTVVAVVDQQTGLVVDTTQDQQIIANLTTAGTTVELLPVRAVKVKLTAASVAELTDKATSAGRLLLLIGVVVPIVLAIVGLLLVVLAAIRRTPPVAVGTSSAGTGADRGDVEEPAPAKAELD</sequence>
<dbReference type="Pfam" id="PF11271">
    <property type="entry name" value="PorA"/>
    <property type="match status" value="1"/>
</dbReference>
<feature type="region of interest" description="Disordered" evidence="1">
    <location>
        <begin position="332"/>
        <end position="358"/>
    </location>
</feature>
<protein>
    <recommendedName>
        <fullName evidence="5">DUF3068 domain-containing protein</fullName>
    </recommendedName>
</protein>
<evidence type="ECO:0000256" key="1">
    <source>
        <dbReference type="SAM" id="MobiDB-lite"/>
    </source>
</evidence>
<evidence type="ECO:0000313" key="3">
    <source>
        <dbReference type="EMBL" id="CUU56517.1"/>
    </source>
</evidence>
<feature type="transmembrane region" description="Helical" evidence="2">
    <location>
        <begin position="300"/>
        <end position="325"/>
    </location>
</feature>
<dbReference type="InterPro" id="IPR021424">
    <property type="entry name" value="PorA"/>
</dbReference>
<keyword evidence="4" id="KW-1185">Reference proteome</keyword>
<accession>A0A0S4QLI1</accession>
<proteinExistence type="predicted"/>
<gene>
    <name evidence="3" type="ORF">Ga0074812_10845</name>
</gene>
<reference evidence="4" key="1">
    <citation type="submission" date="2015-11" db="EMBL/GenBank/DDBJ databases">
        <authorList>
            <person name="Varghese N."/>
        </authorList>
    </citation>
    <scope>NUCLEOTIDE SEQUENCE [LARGE SCALE GENOMIC DNA]</scope>
    <source>
        <strain evidence="4">DSM 45899</strain>
    </source>
</reference>
<organism evidence="3 4">
    <name type="scientific">Parafrankia irregularis</name>
    <dbReference type="NCBI Taxonomy" id="795642"/>
    <lineage>
        <taxon>Bacteria</taxon>
        <taxon>Bacillati</taxon>
        <taxon>Actinomycetota</taxon>
        <taxon>Actinomycetes</taxon>
        <taxon>Frankiales</taxon>
        <taxon>Frankiaceae</taxon>
        <taxon>Parafrankia</taxon>
    </lineage>
</organism>
<dbReference type="AlphaFoldDB" id="A0A0S4QLI1"/>
<dbReference type="EMBL" id="FAOZ01000008">
    <property type="protein sequence ID" value="CUU56517.1"/>
    <property type="molecule type" value="Genomic_DNA"/>
</dbReference>
<evidence type="ECO:0008006" key="5">
    <source>
        <dbReference type="Google" id="ProtNLM"/>
    </source>
</evidence>